<accession>A0A4P6UP00</accession>
<dbReference type="Proteomes" id="UP000292939">
    <property type="component" value="Chromosome"/>
</dbReference>
<feature type="compositionally biased region" description="Basic residues" evidence="1">
    <location>
        <begin position="158"/>
        <end position="170"/>
    </location>
</feature>
<name>A0A4P6UP00_9BURK</name>
<evidence type="ECO:0000313" key="2">
    <source>
        <dbReference type="EMBL" id="QBK05827.1"/>
    </source>
</evidence>
<proteinExistence type="predicted"/>
<feature type="region of interest" description="Disordered" evidence="1">
    <location>
        <begin position="1"/>
        <end position="86"/>
    </location>
</feature>
<reference evidence="2 3" key="1">
    <citation type="submission" date="2018-07" db="EMBL/GenBank/DDBJ databases">
        <title>Exploring interactions and the metabolic potential of the ultra-small soil bacteria Hylemonella gracilis.</title>
        <authorList>
            <person name="Tyc O."/>
            <person name="Kulkarni P."/>
            <person name="Gawehns F."/>
            <person name="Hundscheid M."/>
            <person name="Zweers H."/>
            <person name="Garbeva P."/>
        </authorList>
    </citation>
    <scope>NUCLEOTIDE SEQUENCE [LARGE SCALE GENOMIC DNA]</scope>
    <source>
        <strain evidence="2 3">NS1</strain>
    </source>
</reference>
<dbReference type="EMBL" id="CP031395">
    <property type="protein sequence ID" value="QBK05827.1"/>
    <property type="molecule type" value="Genomic_DNA"/>
</dbReference>
<evidence type="ECO:0000256" key="1">
    <source>
        <dbReference type="SAM" id="MobiDB-lite"/>
    </source>
</evidence>
<dbReference type="KEGG" id="hgr:DW355_14825"/>
<dbReference type="OrthoDB" id="9182647at2"/>
<feature type="compositionally biased region" description="Polar residues" evidence="1">
    <location>
        <begin position="25"/>
        <end position="34"/>
    </location>
</feature>
<organism evidence="2 3">
    <name type="scientific">Hylemonella gracilis</name>
    <dbReference type="NCBI Taxonomy" id="80880"/>
    <lineage>
        <taxon>Bacteria</taxon>
        <taxon>Pseudomonadati</taxon>
        <taxon>Pseudomonadota</taxon>
        <taxon>Betaproteobacteria</taxon>
        <taxon>Burkholderiales</taxon>
        <taxon>Comamonadaceae</taxon>
        <taxon>Hylemonella</taxon>
    </lineage>
</organism>
<dbReference type="RefSeq" id="WP_131281198.1">
    <property type="nucleotide sequence ID" value="NZ_CP031395.1"/>
</dbReference>
<feature type="region of interest" description="Disordered" evidence="1">
    <location>
        <begin position="142"/>
        <end position="187"/>
    </location>
</feature>
<protein>
    <submittedName>
        <fullName evidence="2">Uncharacterized protein</fullName>
    </submittedName>
</protein>
<dbReference type="AlphaFoldDB" id="A0A4P6UP00"/>
<sequence>MNSSSKSKLKPKPNKTATAQVEPASKTSKNTTPASVAKAKTRKDAKPLKSAATPEGTRGAKTPAPKKTKAQARDKKPKLVHDRYSLPKDEDVALDTLKQRVTALGLKVKKNSLLRAGLLALGKLGDAAVLEALRALPEPIHAVTSGDAPKSAKEKPAKTKAAKAPKKTGKSSKPATPETGADATHAP</sequence>
<feature type="compositionally biased region" description="Basic and acidic residues" evidence="1">
    <location>
        <begin position="71"/>
        <end position="86"/>
    </location>
</feature>
<evidence type="ECO:0000313" key="3">
    <source>
        <dbReference type="Proteomes" id="UP000292939"/>
    </source>
</evidence>
<gene>
    <name evidence="2" type="ORF">DW355_14825</name>
</gene>